<comment type="caution">
    <text evidence="2">The sequence shown here is derived from an EMBL/GenBank/DDBJ whole genome shotgun (WGS) entry which is preliminary data.</text>
</comment>
<dbReference type="EMBL" id="JAUJYN010000002">
    <property type="protein sequence ID" value="KAK1278396.1"/>
    <property type="molecule type" value="Genomic_DNA"/>
</dbReference>
<dbReference type="AlphaFoldDB" id="A0AAV9BNY0"/>
<reference evidence="2" key="2">
    <citation type="submission" date="2023-06" db="EMBL/GenBank/DDBJ databases">
        <authorList>
            <person name="Ma L."/>
            <person name="Liu K.-W."/>
            <person name="Li Z."/>
            <person name="Hsiao Y.-Y."/>
            <person name="Qi Y."/>
            <person name="Fu T."/>
            <person name="Tang G."/>
            <person name="Zhang D."/>
            <person name="Sun W.-H."/>
            <person name="Liu D.-K."/>
            <person name="Li Y."/>
            <person name="Chen G.-Z."/>
            <person name="Liu X.-D."/>
            <person name="Liao X.-Y."/>
            <person name="Jiang Y.-T."/>
            <person name="Yu X."/>
            <person name="Hao Y."/>
            <person name="Huang J."/>
            <person name="Zhao X.-W."/>
            <person name="Ke S."/>
            <person name="Chen Y.-Y."/>
            <person name="Wu W.-L."/>
            <person name="Hsu J.-L."/>
            <person name="Lin Y.-F."/>
            <person name="Huang M.-D."/>
            <person name="Li C.-Y."/>
            <person name="Huang L."/>
            <person name="Wang Z.-W."/>
            <person name="Zhao X."/>
            <person name="Zhong W.-Y."/>
            <person name="Peng D.-H."/>
            <person name="Ahmad S."/>
            <person name="Lan S."/>
            <person name="Zhang J.-S."/>
            <person name="Tsai W.-C."/>
            <person name="Van De Peer Y."/>
            <person name="Liu Z.-J."/>
        </authorList>
    </citation>
    <scope>NUCLEOTIDE SEQUENCE</scope>
    <source>
        <strain evidence="2">SCP</strain>
        <tissue evidence="2">Leaves</tissue>
    </source>
</reference>
<evidence type="ECO:0000256" key="1">
    <source>
        <dbReference type="SAM" id="SignalP"/>
    </source>
</evidence>
<keyword evidence="1" id="KW-0732">Signal</keyword>
<evidence type="ECO:0008006" key="4">
    <source>
        <dbReference type="Google" id="ProtNLM"/>
    </source>
</evidence>
<evidence type="ECO:0000313" key="2">
    <source>
        <dbReference type="EMBL" id="KAK1278396.1"/>
    </source>
</evidence>
<name>A0AAV9BNY0_ACOGR</name>
<keyword evidence="3" id="KW-1185">Reference proteome</keyword>
<organism evidence="2 3">
    <name type="scientific">Acorus gramineus</name>
    <name type="common">Dwarf sweet flag</name>
    <dbReference type="NCBI Taxonomy" id="55184"/>
    <lineage>
        <taxon>Eukaryota</taxon>
        <taxon>Viridiplantae</taxon>
        <taxon>Streptophyta</taxon>
        <taxon>Embryophyta</taxon>
        <taxon>Tracheophyta</taxon>
        <taxon>Spermatophyta</taxon>
        <taxon>Magnoliopsida</taxon>
        <taxon>Liliopsida</taxon>
        <taxon>Acoraceae</taxon>
        <taxon>Acorus</taxon>
    </lineage>
</organism>
<proteinExistence type="predicted"/>
<protein>
    <recommendedName>
        <fullName evidence="4">Secreted protein</fullName>
    </recommendedName>
</protein>
<evidence type="ECO:0000313" key="3">
    <source>
        <dbReference type="Proteomes" id="UP001179952"/>
    </source>
</evidence>
<feature type="chain" id="PRO_5043855043" description="Secreted protein" evidence="1">
    <location>
        <begin position="26"/>
        <end position="55"/>
    </location>
</feature>
<accession>A0AAV9BNY0</accession>
<sequence>MCIAISRCQMACSIWCLAATAAAEGVVVAGGGCSGGDCFWGVGGDDLRRYPFWFD</sequence>
<feature type="signal peptide" evidence="1">
    <location>
        <begin position="1"/>
        <end position="25"/>
    </location>
</feature>
<dbReference type="Proteomes" id="UP001179952">
    <property type="component" value="Unassembled WGS sequence"/>
</dbReference>
<reference evidence="2" key="1">
    <citation type="journal article" date="2023" name="Nat. Commun.">
        <title>Diploid and tetraploid genomes of Acorus and the evolution of monocots.</title>
        <authorList>
            <person name="Ma L."/>
            <person name="Liu K.W."/>
            <person name="Li Z."/>
            <person name="Hsiao Y.Y."/>
            <person name="Qi Y."/>
            <person name="Fu T."/>
            <person name="Tang G.D."/>
            <person name="Zhang D."/>
            <person name="Sun W.H."/>
            <person name="Liu D.K."/>
            <person name="Li Y."/>
            <person name="Chen G.Z."/>
            <person name="Liu X.D."/>
            <person name="Liao X.Y."/>
            <person name="Jiang Y.T."/>
            <person name="Yu X."/>
            <person name="Hao Y."/>
            <person name="Huang J."/>
            <person name="Zhao X.W."/>
            <person name="Ke S."/>
            <person name="Chen Y.Y."/>
            <person name="Wu W.L."/>
            <person name="Hsu J.L."/>
            <person name="Lin Y.F."/>
            <person name="Huang M.D."/>
            <person name="Li C.Y."/>
            <person name="Huang L."/>
            <person name="Wang Z.W."/>
            <person name="Zhao X."/>
            <person name="Zhong W.Y."/>
            <person name="Peng D.H."/>
            <person name="Ahmad S."/>
            <person name="Lan S."/>
            <person name="Zhang J.S."/>
            <person name="Tsai W.C."/>
            <person name="Van de Peer Y."/>
            <person name="Liu Z.J."/>
        </authorList>
    </citation>
    <scope>NUCLEOTIDE SEQUENCE</scope>
    <source>
        <strain evidence="2">SCP</strain>
    </source>
</reference>
<gene>
    <name evidence="2" type="ORF">QJS04_geneDACA016579</name>
</gene>